<dbReference type="PANTHER" id="PTHR38011">
    <property type="entry name" value="DIHYDROFOLATE REDUCTASE FAMILY PROTEIN (AFU_ORTHOLOGUE AFUA_8G06820)"/>
    <property type="match status" value="1"/>
</dbReference>
<keyword evidence="7 12" id="KW-0479">Metal-binding</keyword>
<dbReference type="EC" id="3.5.4.26" evidence="12"/>
<accession>A0ABW3F373</accession>
<comment type="function">
    <text evidence="1 12">Converts 2,5-diamino-6-(ribosylamino)-4(3h)-pyrimidinone 5'-phosphate into 5-amino-6-(ribosylamino)-2,4(1h,3h)-pyrimidinedione 5'-phosphate.</text>
</comment>
<comment type="catalytic activity">
    <reaction evidence="12">
        <text>2,5-diamino-6-hydroxy-4-(5-phosphoribosylamino)-pyrimidine + H2O + H(+) = 5-amino-6-(5-phospho-D-ribosylamino)uracil + NH4(+)</text>
        <dbReference type="Rhea" id="RHEA:21868"/>
        <dbReference type="ChEBI" id="CHEBI:15377"/>
        <dbReference type="ChEBI" id="CHEBI:15378"/>
        <dbReference type="ChEBI" id="CHEBI:28938"/>
        <dbReference type="ChEBI" id="CHEBI:58453"/>
        <dbReference type="ChEBI" id="CHEBI:58614"/>
        <dbReference type="EC" id="3.5.4.26"/>
    </reaction>
</comment>
<comment type="caution">
    <text evidence="14">The sequence shown here is derived from an EMBL/GenBank/DDBJ whole genome shotgun (WGS) entry which is preliminary data.</text>
</comment>
<gene>
    <name evidence="14" type="primary">ribD</name>
    <name evidence="14" type="ORF">ACFQ1Z_00400</name>
</gene>
<keyword evidence="11" id="KW-0511">Multifunctional enzyme</keyword>
<dbReference type="Gene3D" id="3.40.430.10">
    <property type="entry name" value="Dihydrofolate Reductase, subunit A"/>
    <property type="match status" value="1"/>
</dbReference>
<name>A0ABW3F373_9PROT</name>
<evidence type="ECO:0000313" key="15">
    <source>
        <dbReference type="Proteomes" id="UP001597128"/>
    </source>
</evidence>
<dbReference type="EC" id="1.1.1.193" evidence="12"/>
<organism evidence="14 15">
    <name type="scientific">Methylophilus luteus</name>
    <dbReference type="NCBI Taxonomy" id="640108"/>
    <lineage>
        <taxon>Bacteria</taxon>
        <taxon>Pseudomonadati</taxon>
        <taxon>Pseudomonadota</taxon>
        <taxon>Betaproteobacteria</taxon>
        <taxon>Nitrosomonadales</taxon>
        <taxon>Methylophilaceae</taxon>
        <taxon>Methylophilus</taxon>
    </lineage>
</organism>
<feature type="domain" description="CMP/dCMP-type deaminase" evidence="13">
    <location>
        <begin position="5"/>
        <end position="127"/>
    </location>
</feature>
<keyword evidence="9 12" id="KW-0521">NADP</keyword>
<dbReference type="EMBL" id="JBHTKB010000001">
    <property type="protein sequence ID" value="MFD0911992.1"/>
    <property type="molecule type" value="Genomic_DNA"/>
</dbReference>
<evidence type="ECO:0000256" key="3">
    <source>
        <dbReference type="ARBA" id="ARBA00004910"/>
    </source>
</evidence>
<evidence type="ECO:0000259" key="13">
    <source>
        <dbReference type="PROSITE" id="PS51747"/>
    </source>
</evidence>
<dbReference type="Pfam" id="PF00383">
    <property type="entry name" value="dCMP_cyt_deam_1"/>
    <property type="match status" value="1"/>
</dbReference>
<protein>
    <recommendedName>
        <fullName evidence="12">Riboflavin biosynthesis protein RibD</fullName>
    </recommendedName>
    <domain>
        <recommendedName>
            <fullName evidence="12">Diaminohydroxyphosphoribosylaminopyrimidine deaminase</fullName>
            <shortName evidence="12">DRAP deaminase</shortName>
            <ecNumber evidence="12">3.5.4.26</ecNumber>
        </recommendedName>
        <alternativeName>
            <fullName evidence="12">Riboflavin-specific deaminase</fullName>
        </alternativeName>
    </domain>
    <domain>
        <recommendedName>
            <fullName evidence="12">5-amino-6-(5-phosphoribosylamino)uracil reductase</fullName>
            <ecNumber evidence="12">1.1.1.193</ecNumber>
        </recommendedName>
        <alternativeName>
            <fullName evidence="12">HTP reductase</fullName>
        </alternativeName>
    </domain>
</protein>
<evidence type="ECO:0000256" key="10">
    <source>
        <dbReference type="ARBA" id="ARBA00023002"/>
    </source>
</evidence>
<dbReference type="InterPro" id="IPR050765">
    <property type="entry name" value="Riboflavin_Biosynth_HTPR"/>
</dbReference>
<dbReference type="GO" id="GO:0008703">
    <property type="term" value="F:5-amino-6-(5-phosphoribosylamino)uracil reductase activity"/>
    <property type="evidence" value="ECO:0007669"/>
    <property type="project" value="UniProtKB-EC"/>
</dbReference>
<evidence type="ECO:0000256" key="2">
    <source>
        <dbReference type="ARBA" id="ARBA00004882"/>
    </source>
</evidence>
<dbReference type="InterPro" id="IPR016192">
    <property type="entry name" value="APOBEC/CMP_deaminase_Zn-bd"/>
</dbReference>
<evidence type="ECO:0000256" key="9">
    <source>
        <dbReference type="ARBA" id="ARBA00022857"/>
    </source>
</evidence>
<dbReference type="InterPro" id="IPR002125">
    <property type="entry name" value="CMP_dCMP_dom"/>
</dbReference>
<dbReference type="InterPro" id="IPR004794">
    <property type="entry name" value="Eubact_RibD"/>
</dbReference>
<dbReference type="PANTHER" id="PTHR38011:SF7">
    <property type="entry name" value="2,5-DIAMINO-6-RIBOSYLAMINO-4(3H)-PYRIMIDINONE 5'-PHOSPHATE REDUCTASE"/>
    <property type="match status" value="1"/>
</dbReference>
<dbReference type="CDD" id="cd01284">
    <property type="entry name" value="Riboflavin_deaminase-reductase"/>
    <property type="match status" value="1"/>
</dbReference>
<comment type="cofactor">
    <cofactor evidence="12">
        <name>Zn(2+)</name>
        <dbReference type="ChEBI" id="CHEBI:29105"/>
    </cofactor>
    <text evidence="12">Binds 1 zinc ion.</text>
</comment>
<dbReference type="InterPro" id="IPR011549">
    <property type="entry name" value="RibD_C"/>
</dbReference>
<evidence type="ECO:0000313" key="14">
    <source>
        <dbReference type="EMBL" id="MFD0911992.1"/>
    </source>
</evidence>
<dbReference type="InterPro" id="IPR024072">
    <property type="entry name" value="DHFR-like_dom_sf"/>
</dbReference>
<comment type="similarity">
    <text evidence="5 12">In the C-terminal section; belongs to the HTP reductase family.</text>
</comment>
<keyword evidence="10 12" id="KW-0560">Oxidoreductase</keyword>
<evidence type="ECO:0000256" key="5">
    <source>
        <dbReference type="ARBA" id="ARBA00007417"/>
    </source>
</evidence>
<comment type="similarity">
    <text evidence="4 12">In the N-terminal section; belongs to the cytidine and deoxycytidylate deaminase family.</text>
</comment>
<dbReference type="GO" id="GO:0008835">
    <property type="term" value="F:diaminohydroxyphosphoribosylaminopyrimidine deaminase activity"/>
    <property type="evidence" value="ECO:0007669"/>
    <property type="project" value="UniProtKB-EC"/>
</dbReference>
<dbReference type="InterPro" id="IPR002734">
    <property type="entry name" value="RibDG_C"/>
</dbReference>
<dbReference type="SUPFAM" id="SSF53927">
    <property type="entry name" value="Cytidine deaminase-like"/>
    <property type="match status" value="1"/>
</dbReference>
<dbReference type="Pfam" id="PF01872">
    <property type="entry name" value="RibD_C"/>
    <property type="match status" value="1"/>
</dbReference>
<keyword evidence="12 14" id="KW-0378">Hydrolase</keyword>
<proteinExistence type="inferred from homology"/>
<comment type="pathway">
    <text evidence="2 12">Cofactor biosynthesis; riboflavin biosynthesis; 5-amino-6-(D-ribitylamino)uracil from GTP: step 2/4.</text>
</comment>
<evidence type="ECO:0000256" key="4">
    <source>
        <dbReference type="ARBA" id="ARBA00005259"/>
    </source>
</evidence>
<dbReference type="PROSITE" id="PS00903">
    <property type="entry name" value="CYT_DCMP_DEAMINASES_1"/>
    <property type="match status" value="1"/>
</dbReference>
<evidence type="ECO:0000256" key="11">
    <source>
        <dbReference type="ARBA" id="ARBA00023268"/>
    </source>
</evidence>
<dbReference type="PROSITE" id="PS51747">
    <property type="entry name" value="CYT_DCMP_DEAMINASES_2"/>
    <property type="match status" value="1"/>
</dbReference>
<keyword evidence="8 12" id="KW-0862">Zinc</keyword>
<dbReference type="InterPro" id="IPR016193">
    <property type="entry name" value="Cytidine_deaminase-like"/>
</dbReference>
<sequence>MQWTTQDIEWMSQALRQAALGLYSTSPNPHVGCVIVKDGQLVGAGAHLKAGEPHAEVHALRQAGSQARGATAYVTLEPCSHYGRTPPCAHALVEAGVSRVLVAMQDPNPLVAGKGIAYLQAHGVEVSAGLLESQAQALNPGFVLRMTQQRPYVRLKVAASLDGRTALANGVSQWITSAAARRDVHHWRARSCAMLTGIGTVLHDDPSLTVRDVASTRQPLRVIVDSQLRMPLTAKVLQQGHALIAYAAASTPAAQEKLARLQALGVQTVALPNGAGQVDITALLHTLAQQQINEVMVEAGAVLNGPMLQTGLVDELLLYYAPKLMGSAGLGMFALPDYTAMSQSLALNIVDVRHFEQDIRIQASLR</sequence>
<keyword evidence="6 12" id="KW-0686">Riboflavin biosynthesis</keyword>
<evidence type="ECO:0000256" key="12">
    <source>
        <dbReference type="PIRNR" id="PIRNR006769"/>
    </source>
</evidence>
<dbReference type="PIRSF" id="PIRSF006769">
    <property type="entry name" value="RibD"/>
    <property type="match status" value="1"/>
</dbReference>
<evidence type="ECO:0000256" key="8">
    <source>
        <dbReference type="ARBA" id="ARBA00022833"/>
    </source>
</evidence>
<reference evidence="15" key="1">
    <citation type="journal article" date="2019" name="Int. J. Syst. Evol. Microbiol.">
        <title>The Global Catalogue of Microorganisms (GCM) 10K type strain sequencing project: providing services to taxonomists for standard genome sequencing and annotation.</title>
        <authorList>
            <consortium name="The Broad Institute Genomics Platform"/>
            <consortium name="The Broad Institute Genome Sequencing Center for Infectious Disease"/>
            <person name="Wu L."/>
            <person name="Ma J."/>
        </authorList>
    </citation>
    <scope>NUCLEOTIDE SEQUENCE [LARGE SCALE GENOMIC DNA]</scope>
    <source>
        <strain evidence="15">CCUG 58412</strain>
    </source>
</reference>
<evidence type="ECO:0000256" key="7">
    <source>
        <dbReference type="ARBA" id="ARBA00022723"/>
    </source>
</evidence>
<dbReference type="NCBIfam" id="TIGR00227">
    <property type="entry name" value="ribD_Cterm"/>
    <property type="match status" value="1"/>
</dbReference>
<dbReference type="NCBIfam" id="TIGR00326">
    <property type="entry name" value="eubact_ribD"/>
    <property type="match status" value="1"/>
</dbReference>
<comment type="catalytic activity">
    <reaction evidence="12">
        <text>5-amino-6-(5-phospho-D-ribitylamino)uracil + NADP(+) = 5-amino-6-(5-phospho-D-ribosylamino)uracil + NADPH + H(+)</text>
        <dbReference type="Rhea" id="RHEA:17845"/>
        <dbReference type="ChEBI" id="CHEBI:15378"/>
        <dbReference type="ChEBI" id="CHEBI:57783"/>
        <dbReference type="ChEBI" id="CHEBI:58349"/>
        <dbReference type="ChEBI" id="CHEBI:58421"/>
        <dbReference type="ChEBI" id="CHEBI:58453"/>
        <dbReference type="EC" id="1.1.1.193"/>
    </reaction>
</comment>
<dbReference type="Proteomes" id="UP001597128">
    <property type="component" value="Unassembled WGS sequence"/>
</dbReference>
<keyword evidence="15" id="KW-1185">Reference proteome</keyword>
<dbReference type="RefSeq" id="WP_379054518.1">
    <property type="nucleotide sequence ID" value="NZ_JBHTKB010000001.1"/>
</dbReference>
<dbReference type="Gene3D" id="3.40.140.10">
    <property type="entry name" value="Cytidine Deaminase, domain 2"/>
    <property type="match status" value="1"/>
</dbReference>
<comment type="pathway">
    <text evidence="3 12">Cofactor biosynthesis; riboflavin biosynthesis; 5-amino-6-(D-ribitylamino)uracil from GTP: step 3/4.</text>
</comment>
<dbReference type="SUPFAM" id="SSF53597">
    <property type="entry name" value="Dihydrofolate reductase-like"/>
    <property type="match status" value="1"/>
</dbReference>
<evidence type="ECO:0000256" key="6">
    <source>
        <dbReference type="ARBA" id="ARBA00022619"/>
    </source>
</evidence>
<evidence type="ECO:0000256" key="1">
    <source>
        <dbReference type="ARBA" id="ARBA00002151"/>
    </source>
</evidence>